<sequence length="140" mass="16137">MTEHIQKFLLELGRGFAFVGRQYPLSLDNQDFAVDMLFYHLKLRCYVVIDLKIGKFLPEYAGKMNFYCNLVDAQMKYPADNPTIGLILCQDENRIIAEYTLQNIQKPIGIAEYELVNSIPDELKTSLPSIEEIESELSDH</sequence>
<dbReference type="GO" id="GO:0003676">
    <property type="term" value="F:nucleic acid binding"/>
    <property type="evidence" value="ECO:0007669"/>
    <property type="project" value="InterPro"/>
</dbReference>
<name>A0A645HAX6_9ZZZZ</name>
<dbReference type="PANTHER" id="PTHR30547">
    <property type="entry name" value="UNCHARACTERIZED PROTEIN YHCG-RELATED"/>
    <property type="match status" value="1"/>
</dbReference>
<gene>
    <name evidence="2" type="primary">yhcG_12</name>
    <name evidence="2" type="ORF">SDC9_183164</name>
</gene>
<accession>A0A645HAX6</accession>
<dbReference type="InterPro" id="IPR053148">
    <property type="entry name" value="PD-DEXK-like_domain"/>
</dbReference>
<dbReference type="InterPro" id="IPR009362">
    <property type="entry name" value="YhcG_C"/>
</dbReference>
<organism evidence="2">
    <name type="scientific">bioreactor metagenome</name>
    <dbReference type="NCBI Taxonomy" id="1076179"/>
    <lineage>
        <taxon>unclassified sequences</taxon>
        <taxon>metagenomes</taxon>
        <taxon>ecological metagenomes</taxon>
    </lineage>
</organism>
<feature type="domain" description="YhcG PDDEXK nuclease" evidence="1">
    <location>
        <begin position="2"/>
        <end position="128"/>
    </location>
</feature>
<protein>
    <submittedName>
        <fullName evidence="2">Putative nuclease YhcG</fullName>
        <ecNumber evidence="2">3.1.-.-</ecNumber>
    </submittedName>
</protein>
<dbReference type="PANTHER" id="PTHR30547:SF0">
    <property type="entry name" value="BLR8175 PROTEIN"/>
    <property type="match status" value="1"/>
</dbReference>
<reference evidence="2" key="1">
    <citation type="submission" date="2019-08" db="EMBL/GenBank/DDBJ databases">
        <authorList>
            <person name="Kucharzyk K."/>
            <person name="Murdoch R.W."/>
            <person name="Higgins S."/>
            <person name="Loffler F."/>
        </authorList>
    </citation>
    <scope>NUCLEOTIDE SEQUENCE</scope>
</reference>
<dbReference type="AlphaFoldDB" id="A0A645HAX6"/>
<evidence type="ECO:0000259" key="1">
    <source>
        <dbReference type="Pfam" id="PF06250"/>
    </source>
</evidence>
<proteinExistence type="predicted"/>
<keyword evidence="2" id="KW-0378">Hydrolase</keyword>
<comment type="caution">
    <text evidence="2">The sequence shown here is derived from an EMBL/GenBank/DDBJ whole genome shotgun (WGS) entry which is preliminary data.</text>
</comment>
<dbReference type="Gene3D" id="3.40.1350.10">
    <property type="match status" value="1"/>
</dbReference>
<dbReference type="Pfam" id="PF06250">
    <property type="entry name" value="YhcG_C"/>
    <property type="match status" value="1"/>
</dbReference>
<dbReference type="EMBL" id="VSSQ01089406">
    <property type="protein sequence ID" value="MPN35666.1"/>
    <property type="molecule type" value="Genomic_DNA"/>
</dbReference>
<dbReference type="GO" id="GO:0016787">
    <property type="term" value="F:hydrolase activity"/>
    <property type="evidence" value="ECO:0007669"/>
    <property type="project" value="UniProtKB-KW"/>
</dbReference>
<dbReference type="InterPro" id="IPR011856">
    <property type="entry name" value="tRNA_endonuc-like_dom_sf"/>
</dbReference>
<evidence type="ECO:0000313" key="2">
    <source>
        <dbReference type="EMBL" id="MPN35666.1"/>
    </source>
</evidence>
<dbReference type="EC" id="3.1.-.-" evidence="2"/>